<protein>
    <submittedName>
        <fullName evidence="1">Uncharacterized protein</fullName>
    </submittedName>
</protein>
<sequence length="79" mass="8478">MKTVFHIADGADDIQDATIRYAGGIFDDDSVEIDAVAVVANASGIGSFERTPRTPRISLSCLKATFGSSRAKSRCRQQD</sequence>
<evidence type="ECO:0000313" key="1">
    <source>
        <dbReference type="EMBL" id="MFC7138018.1"/>
    </source>
</evidence>
<dbReference type="Proteomes" id="UP001596368">
    <property type="component" value="Unassembled WGS sequence"/>
</dbReference>
<accession>A0ABD5XS66</accession>
<evidence type="ECO:0000313" key="2">
    <source>
        <dbReference type="Proteomes" id="UP001596368"/>
    </source>
</evidence>
<name>A0ABD5XS66_9EURY</name>
<dbReference type="AlphaFoldDB" id="A0ABD5XS66"/>
<proteinExistence type="predicted"/>
<reference evidence="1 2" key="1">
    <citation type="journal article" date="2019" name="Int. J. Syst. Evol. Microbiol.">
        <title>The Global Catalogue of Microorganisms (GCM) 10K type strain sequencing project: providing services to taxonomists for standard genome sequencing and annotation.</title>
        <authorList>
            <consortium name="The Broad Institute Genomics Platform"/>
            <consortium name="The Broad Institute Genome Sequencing Center for Infectious Disease"/>
            <person name="Wu L."/>
            <person name="Ma J."/>
        </authorList>
    </citation>
    <scope>NUCLEOTIDE SEQUENCE [LARGE SCALE GENOMIC DNA]</scope>
    <source>
        <strain evidence="1 2">DT92</strain>
    </source>
</reference>
<organism evidence="1 2">
    <name type="scientific">Halobaculum litoreum</name>
    <dbReference type="NCBI Taxonomy" id="3031998"/>
    <lineage>
        <taxon>Archaea</taxon>
        <taxon>Methanobacteriati</taxon>
        <taxon>Methanobacteriota</taxon>
        <taxon>Stenosarchaea group</taxon>
        <taxon>Halobacteria</taxon>
        <taxon>Halobacteriales</taxon>
        <taxon>Haloferacaceae</taxon>
        <taxon>Halobaculum</taxon>
    </lineage>
</organism>
<dbReference type="EMBL" id="JBHSZG010000008">
    <property type="protein sequence ID" value="MFC7138018.1"/>
    <property type="molecule type" value="Genomic_DNA"/>
</dbReference>
<gene>
    <name evidence="1" type="ORF">ACFQRB_19265</name>
</gene>
<keyword evidence="2" id="KW-1185">Reference proteome</keyword>
<comment type="caution">
    <text evidence="1">The sequence shown here is derived from an EMBL/GenBank/DDBJ whole genome shotgun (WGS) entry which is preliminary data.</text>
</comment>